<dbReference type="InterPro" id="IPR012989">
    <property type="entry name" value="SEP_domain"/>
</dbReference>
<dbReference type="Pfam" id="PF08059">
    <property type="entry name" value="SEP"/>
    <property type="match status" value="1"/>
</dbReference>
<dbReference type="GO" id="GO:0000045">
    <property type="term" value="P:autophagosome assembly"/>
    <property type="evidence" value="ECO:0007669"/>
    <property type="project" value="TreeGrafter"/>
</dbReference>
<dbReference type="OrthoDB" id="25887at2759"/>
<dbReference type="Pfam" id="PF14555">
    <property type="entry name" value="UBA_4"/>
    <property type="match status" value="1"/>
</dbReference>
<dbReference type="STRING" id="796925.A0A137P9J4"/>
<name>A0A137P9J4_CONC2</name>
<dbReference type="Gene3D" id="3.30.420.210">
    <property type="entry name" value="SEP domain"/>
    <property type="match status" value="1"/>
</dbReference>
<dbReference type="SUPFAM" id="SSF54236">
    <property type="entry name" value="Ubiquitin-like"/>
    <property type="match status" value="1"/>
</dbReference>
<reference evidence="4 5" key="1">
    <citation type="journal article" date="2015" name="Genome Biol. Evol.">
        <title>Phylogenomic analyses indicate that early fungi evolved digesting cell walls of algal ancestors of land plants.</title>
        <authorList>
            <person name="Chang Y."/>
            <person name="Wang S."/>
            <person name="Sekimoto S."/>
            <person name="Aerts A.L."/>
            <person name="Choi C."/>
            <person name="Clum A."/>
            <person name="LaButti K.M."/>
            <person name="Lindquist E.A."/>
            <person name="Yee Ngan C."/>
            <person name="Ohm R.A."/>
            <person name="Salamov A.A."/>
            <person name="Grigoriev I.V."/>
            <person name="Spatafora J.W."/>
            <person name="Berbee M.L."/>
        </authorList>
    </citation>
    <scope>NUCLEOTIDE SEQUENCE [LARGE SCALE GENOMIC DNA]</scope>
    <source>
        <strain evidence="4 5">NRRL 28638</strain>
    </source>
</reference>
<dbReference type="Pfam" id="PF00789">
    <property type="entry name" value="UBX"/>
    <property type="match status" value="1"/>
</dbReference>
<dbReference type="InterPro" id="IPR029071">
    <property type="entry name" value="Ubiquitin-like_domsf"/>
</dbReference>
<dbReference type="InterPro" id="IPR009060">
    <property type="entry name" value="UBA-like_sf"/>
</dbReference>
<sequence>MADHSELIAQFISLTNSSTETAEFYLNATNYDIDAAVEQYYTSQAEDPTSEDIHSDLVDSQEPQASSSQGFFDQSTSQTSKPASRFRSLADLNSENEDEEKKGQNVYTGGEKSGTMVNLPPDFNPETGNLLDSILKQATENAANMPERAAGNSPPRFQGHGYRLDAPSAPQQPSTSQSSQPSENNEPVERSLTVYRNGILFGEDRFLPYGTEEATKLLQSIESGVAPRELMGVSPGQHVDLKLSQKTDEDYTPPKLPMKSFSGQGQRLGSPLPTVASSSSAPKPASNSQNVTHEVDPSLPQTSIQFRLMDGTRKVVKFNHSNTVGDLRGFLSSSTPDISFTINTQFPNRVLEDDSQTLTDAGLLNCVIIQKRA</sequence>
<protein>
    <recommendedName>
        <fullName evidence="6">SEP-domain-containing protein</fullName>
    </recommendedName>
</protein>
<dbReference type="InterPro" id="IPR001012">
    <property type="entry name" value="UBX_dom"/>
</dbReference>
<dbReference type="InterPro" id="IPR036241">
    <property type="entry name" value="NSFL1C_SEP_dom_sf"/>
</dbReference>
<feature type="domain" description="SEP" evidence="3">
    <location>
        <begin position="187"/>
        <end position="252"/>
    </location>
</feature>
<dbReference type="GO" id="GO:0031468">
    <property type="term" value="P:nuclear membrane reassembly"/>
    <property type="evidence" value="ECO:0007669"/>
    <property type="project" value="TreeGrafter"/>
</dbReference>
<dbReference type="EMBL" id="KQ964470">
    <property type="protein sequence ID" value="KXN71652.1"/>
    <property type="molecule type" value="Genomic_DNA"/>
</dbReference>
<organism evidence="4 5">
    <name type="scientific">Conidiobolus coronatus (strain ATCC 28846 / CBS 209.66 / NRRL 28638)</name>
    <name type="common">Delacroixia coronata</name>
    <dbReference type="NCBI Taxonomy" id="796925"/>
    <lineage>
        <taxon>Eukaryota</taxon>
        <taxon>Fungi</taxon>
        <taxon>Fungi incertae sedis</taxon>
        <taxon>Zoopagomycota</taxon>
        <taxon>Entomophthoromycotina</taxon>
        <taxon>Entomophthoromycetes</taxon>
        <taxon>Entomophthorales</taxon>
        <taxon>Ancylistaceae</taxon>
        <taxon>Conidiobolus</taxon>
    </lineage>
</organism>
<gene>
    <name evidence="4" type="ORF">CONCODRAFT_78224</name>
</gene>
<evidence type="ECO:0000259" key="2">
    <source>
        <dbReference type="PROSITE" id="PS50033"/>
    </source>
</evidence>
<dbReference type="GO" id="GO:0005634">
    <property type="term" value="C:nucleus"/>
    <property type="evidence" value="ECO:0007669"/>
    <property type="project" value="TreeGrafter"/>
</dbReference>
<dbReference type="PANTHER" id="PTHR23333:SF20">
    <property type="entry name" value="NSFL1 COFACTOR P47"/>
    <property type="match status" value="1"/>
</dbReference>
<dbReference type="GO" id="GO:0043130">
    <property type="term" value="F:ubiquitin binding"/>
    <property type="evidence" value="ECO:0007669"/>
    <property type="project" value="TreeGrafter"/>
</dbReference>
<dbReference type="Gene3D" id="1.10.8.10">
    <property type="entry name" value="DNA helicase RuvA subunit, C-terminal domain"/>
    <property type="match status" value="1"/>
</dbReference>
<dbReference type="OMA" id="REVLHCN"/>
<feature type="domain" description="UBX" evidence="2">
    <location>
        <begin position="297"/>
        <end position="371"/>
    </location>
</feature>
<feature type="compositionally biased region" description="Basic and acidic residues" evidence="1">
    <location>
        <begin position="239"/>
        <end position="249"/>
    </location>
</feature>
<evidence type="ECO:0000256" key="1">
    <source>
        <dbReference type="SAM" id="MobiDB-lite"/>
    </source>
</evidence>
<dbReference type="SUPFAM" id="SSF46934">
    <property type="entry name" value="UBA-like"/>
    <property type="match status" value="1"/>
</dbReference>
<feature type="compositionally biased region" description="Polar residues" evidence="1">
    <location>
        <begin position="61"/>
        <end position="82"/>
    </location>
</feature>
<dbReference type="CDD" id="cd01770">
    <property type="entry name" value="UBX_UBXN2"/>
    <property type="match status" value="1"/>
</dbReference>
<dbReference type="Gene3D" id="3.10.20.90">
    <property type="entry name" value="Phosphatidylinositol 3-kinase Catalytic Subunit, Chain A, domain 1"/>
    <property type="match status" value="1"/>
</dbReference>
<feature type="region of interest" description="Disordered" evidence="1">
    <location>
        <begin position="145"/>
        <end position="189"/>
    </location>
</feature>
<feature type="compositionally biased region" description="Low complexity" evidence="1">
    <location>
        <begin position="276"/>
        <end position="288"/>
    </location>
</feature>
<dbReference type="PANTHER" id="PTHR23333">
    <property type="entry name" value="UBX DOMAIN CONTAINING PROTEIN"/>
    <property type="match status" value="1"/>
</dbReference>
<evidence type="ECO:0000259" key="3">
    <source>
        <dbReference type="PROSITE" id="PS51399"/>
    </source>
</evidence>
<dbReference type="CDD" id="cd14348">
    <property type="entry name" value="UBA_p47"/>
    <property type="match status" value="1"/>
</dbReference>
<dbReference type="PROSITE" id="PS50033">
    <property type="entry name" value="UBX"/>
    <property type="match status" value="1"/>
</dbReference>
<feature type="region of interest" description="Disordered" evidence="1">
    <location>
        <begin position="42"/>
        <end position="129"/>
    </location>
</feature>
<feature type="compositionally biased region" description="Low complexity" evidence="1">
    <location>
        <begin position="166"/>
        <end position="182"/>
    </location>
</feature>
<dbReference type="AlphaFoldDB" id="A0A137P9J4"/>
<dbReference type="SMART" id="SM00553">
    <property type="entry name" value="SEP"/>
    <property type="match status" value="1"/>
</dbReference>
<dbReference type="PROSITE" id="PS51399">
    <property type="entry name" value="SEP"/>
    <property type="match status" value="1"/>
</dbReference>
<dbReference type="GO" id="GO:0005829">
    <property type="term" value="C:cytosol"/>
    <property type="evidence" value="ECO:0007669"/>
    <property type="project" value="TreeGrafter"/>
</dbReference>
<dbReference type="Proteomes" id="UP000070444">
    <property type="component" value="Unassembled WGS sequence"/>
</dbReference>
<dbReference type="GO" id="GO:0007030">
    <property type="term" value="P:Golgi organization"/>
    <property type="evidence" value="ECO:0007669"/>
    <property type="project" value="TreeGrafter"/>
</dbReference>
<keyword evidence="5" id="KW-1185">Reference proteome</keyword>
<proteinExistence type="predicted"/>
<evidence type="ECO:0000313" key="4">
    <source>
        <dbReference type="EMBL" id="KXN71652.1"/>
    </source>
</evidence>
<evidence type="ECO:0000313" key="5">
    <source>
        <dbReference type="Proteomes" id="UP000070444"/>
    </source>
</evidence>
<evidence type="ECO:0008006" key="6">
    <source>
        <dbReference type="Google" id="ProtNLM"/>
    </source>
</evidence>
<dbReference type="GO" id="GO:0043161">
    <property type="term" value="P:proteasome-mediated ubiquitin-dependent protein catabolic process"/>
    <property type="evidence" value="ECO:0007669"/>
    <property type="project" value="TreeGrafter"/>
</dbReference>
<dbReference type="SMART" id="SM00166">
    <property type="entry name" value="UBX"/>
    <property type="match status" value="1"/>
</dbReference>
<dbReference type="SUPFAM" id="SSF102848">
    <property type="entry name" value="NSFL1 (p97 ATPase) cofactor p47, SEP domain"/>
    <property type="match status" value="1"/>
</dbReference>
<feature type="region of interest" description="Disordered" evidence="1">
    <location>
        <begin position="230"/>
        <end position="299"/>
    </location>
</feature>
<dbReference type="GO" id="GO:0061025">
    <property type="term" value="P:membrane fusion"/>
    <property type="evidence" value="ECO:0007669"/>
    <property type="project" value="TreeGrafter"/>
</dbReference>
<accession>A0A137P9J4</accession>